<feature type="transmembrane region" description="Helical" evidence="2">
    <location>
        <begin position="679"/>
        <end position="701"/>
    </location>
</feature>
<keyword evidence="2" id="KW-1133">Transmembrane helix</keyword>
<evidence type="ECO:0000313" key="4">
    <source>
        <dbReference type="Proteomes" id="UP001499933"/>
    </source>
</evidence>
<evidence type="ECO:0000313" key="3">
    <source>
        <dbReference type="EMBL" id="GAA1955497.1"/>
    </source>
</evidence>
<evidence type="ECO:0000256" key="2">
    <source>
        <dbReference type="SAM" id="Phobius"/>
    </source>
</evidence>
<dbReference type="Pfam" id="PF19516">
    <property type="entry name" value="DUF6049"/>
    <property type="match status" value="1"/>
</dbReference>
<proteinExistence type="predicted"/>
<comment type="caution">
    <text evidence="3">The sequence shown here is derived from an EMBL/GenBank/DDBJ whole genome shotgun (WGS) entry which is preliminary data.</text>
</comment>
<keyword evidence="2" id="KW-0472">Membrane</keyword>
<name>A0ABP5C0B7_9MICO</name>
<dbReference type="EMBL" id="BAAAOG010000002">
    <property type="protein sequence ID" value="GAA1955497.1"/>
    <property type="molecule type" value="Genomic_DNA"/>
</dbReference>
<gene>
    <name evidence="3" type="ORF">GCM10009776_16920</name>
</gene>
<evidence type="ECO:0000256" key="1">
    <source>
        <dbReference type="SAM" id="MobiDB-lite"/>
    </source>
</evidence>
<dbReference type="RefSeq" id="WP_344093349.1">
    <property type="nucleotide sequence ID" value="NZ_BAAAOG010000002.1"/>
</dbReference>
<reference evidence="4" key="1">
    <citation type="journal article" date="2019" name="Int. J. Syst. Evol. Microbiol.">
        <title>The Global Catalogue of Microorganisms (GCM) 10K type strain sequencing project: providing services to taxonomists for standard genome sequencing and annotation.</title>
        <authorList>
            <consortium name="The Broad Institute Genomics Platform"/>
            <consortium name="The Broad Institute Genome Sequencing Center for Infectious Disease"/>
            <person name="Wu L."/>
            <person name="Ma J."/>
        </authorList>
    </citation>
    <scope>NUCLEOTIDE SEQUENCE [LARGE SCALE GENOMIC DNA]</scope>
    <source>
        <strain evidence="4">JCM 14901</strain>
    </source>
</reference>
<feature type="compositionally biased region" description="Low complexity" evidence="1">
    <location>
        <begin position="725"/>
        <end position="741"/>
    </location>
</feature>
<evidence type="ECO:0008006" key="5">
    <source>
        <dbReference type="Google" id="ProtNLM"/>
    </source>
</evidence>
<organism evidence="3 4">
    <name type="scientific">Microbacterium deminutum</name>
    <dbReference type="NCBI Taxonomy" id="344164"/>
    <lineage>
        <taxon>Bacteria</taxon>
        <taxon>Bacillati</taxon>
        <taxon>Actinomycetota</taxon>
        <taxon>Actinomycetes</taxon>
        <taxon>Micrococcales</taxon>
        <taxon>Microbacteriaceae</taxon>
        <taxon>Microbacterium</taxon>
    </lineage>
</organism>
<dbReference type="InterPro" id="IPR046112">
    <property type="entry name" value="DUF6049"/>
</dbReference>
<feature type="region of interest" description="Disordered" evidence="1">
    <location>
        <begin position="707"/>
        <end position="747"/>
    </location>
</feature>
<keyword evidence="4" id="KW-1185">Reference proteome</keyword>
<protein>
    <recommendedName>
        <fullName evidence="5">2-oxoglutarate dehydrogenase</fullName>
    </recommendedName>
</protein>
<keyword evidence="2" id="KW-0812">Transmembrane</keyword>
<sequence length="747" mass="75896">MTVTPPREHAVRRTLRARAVALLAATVIALLPVVVGGPADAATPTPTPTPTPPIPVGTTQFTLSPLGNGVVRPGDALAVSVTLQNGTAVPTTPVSVTLELGSSPLHDRAALTAWLGGDTDPSGMARAGGAVIGAVPAGDQQIELIDVAGADPVLAGRTPGVYPLVAAYEGTDGLVSSRSAMIVPDDHAPKIGIGVVVPVTAGVLTEGLLTADQLSQLTAPSGALTNRLNAVEGTSAILAIDPAIPASIRVLGTSAPESALAWLDRLDAIPQARFALQFGDADVAVQLKAGLARPLQPTSLSAYMKPQDFIPDQQATPTATPEPTPTDGNPDTPVYPDLAALLDIGGGRPGVYWPAPGAAGPDTVATLGKLTADGRASLTIVPSASTVQGSQGATVSAHAAADGADLLVYDTDVSSALQQAAALDQTALRGAALTQATAYLAFATKETGGKPLLVTLDRDGVSSGVGLRSAILTAEQDPTTTPAGLSALEAAHSIDVQIPDPAPDPARVEAASGLFSRESELSRFATILDDPSLLTGPERAEILQLLGVAWIPGRIAWSAAMTEHQAATVTTLHSVDLLPTSTINLIGSSADLGFWVRNDLPYPVNLILYASPDNLRLDVQRATPVVAGASSNTRVEVPVRARVGNGEVTIALQLRSRTSVAIGQGATAEVNVRAEWEGVGIIALSVVVGVLLLLGIARSVLRVRSRRAGTRDAVAPEGVARDGNADAAGPAPDGDSGSDPPRAGDRS</sequence>
<dbReference type="Proteomes" id="UP001499933">
    <property type="component" value="Unassembled WGS sequence"/>
</dbReference>
<accession>A0ABP5C0B7</accession>
<feature type="compositionally biased region" description="Low complexity" evidence="1">
    <location>
        <begin position="311"/>
        <end position="327"/>
    </location>
</feature>
<feature type="region of interest" description="Disordered" evidence="1">
    <location>
        <begin position="311"/>
        <end position="330"/>
    </location>
</feature>